<dbReference type="EMBL" id="JBBXMP010000005">
    <property type="protein sequence ID" value="KAL0070744.1"/>
    <property type="molecule type" value="Genomic_DNA"/>
</dbReference>
<comment type="caution">
    <text evidence="4">The sequence shown here is derived from an EMBL/GenBank/DDBJ whole genome shotgun (WGS) entry which is preliminary data.</text>
</comment>
<dbReference type="PANTHER" id="PTHR15574:SF40">
    <property type="entry name" value="WD AND TETRATRICOPEPTIDE REPEATS PROTEIN 1"/>
    <property type="match status" value="1"/>
</dbReference>
<organism evidence="4 5">
    <name type="scientific">Marasmius tenuissimus</name>
    <dbReference type="NCBI Taxonomy" id="585030"/>
    <lineage>
        <taxon>Eukaryota</taxon>
        <taxon>Fungi</taxon>
        <taxon>Dikarya</taxon>
        <taxon>Basidiomycota</taxon>
        <taxon>Agaricomycotina</taxon>
        <taxon>Agaricomycetes</taxon>
        <taxon>Agaricomycetidae</taxon>
        <taxon>Agaricales</taxon>
        <taxon>Marasmiineae</taxon>
        <taxon>Marasmiaceae</taxon>
        <taxon>Marasmius</taxon>
    </lineage>
</organism>
<name>A0ABR3ABQ6_9AGAR</name>
<sequence length="333" mass="36906">MYVFTLLSGSTVSLSHPQGYLFDRRHTGRILKEEWGMRPNGVTTCVRRFGRSAKDRKKSPSFYSDHITGARMASENGHEVLLSYSGDGVYLYSTLDDPDPPKSSRSMVRPNSKRRRLSGSSRSSESELLQGDERELDTDEESEGPAEASSHGDSGDHCDVEDGDDNDQSDEDDEFQPWVPVVMPRKRYAGARNTRTVKDVNFLGPRDEFVTSGSDDGNFFVWDKSSGDLQGLYEGDGSVVNVIEGHPHLPLIAVSGIDHTVKLFGPARGGPSRFSKMQNAENIMKNNIQASGRDFRTIRNRDFFSLLMALQAHEEGGEDDESEDGTPAECANQ</sequence>
<feature type="compositionally biased region" description="Low complexity" evidence="3">
    <location>
        <begin position="118"/>
        <end position="129"/>
    </location>
</feature>
<proteinExistence type="predicted"/>
<feature type="compositionally biased region" description="Acidic residues" evidence="3">
    <location>
        <begin position="316"/>
        <end position="326"/>
    </location>
</feature>
<keyword evidence="1" id="KW-0853">WD repeat</keyword>
<feature type="region of interest" description="Disordered" evidence="3">
    <location>
        <begin position="313"/>
        <end position="333"/>
    </location>
</feature>
<dbReference type="InterPro" id="IPR045151">
    <property type="entry name" value="DCAF8"/>
</dbReference>
<evidence type="ECO:0000256" key="2">
    <source>
        <dbReference type="ARBA" id="ARBA00022737"/>
    </source>
</evidence>
<evidence type="ECO:0000313" key="5">
    <source>
        <dbReference type="Proteomes" id="UP001437256"/>
    </source>
</evidence>
<dbReference type="InterPro" id="IPR036322">
    <property type="entry name" value="WD40_repeat_dom_sf"/>
</dbReference>
<dbReference type="InterPro" id="IPR015943">
    <property type="entry name" value="WD40/YVTN_repeat-like_dom_sf"/>
</dbReference>
<feature type="region of interest" description="Disordered" evidence="3">
    <location>
        <begin position="95"/>
        <end position="180"/>
    </location>
</feature>
<dbReference type="Gene3D" id="2.130.10.10">
    <property type="entry name" value="YVTN repeat-like/Quinoprotein amine dehydrogenase"/>
    <property type="match status" value="1"/>
</dbReference>
<dbReference type="PANTHER" id="PTHR15574">
    <property type="entry name" value="WD REPEAT DOMAIN-CONTAINING FAMILY"/>
    <property type="match status" value="1"/>
</dbReference>
<evidence type="ECO:0000256" key="1">
    <source>
        <dbReference type="ARBA" id="ARBA00022574"/>
    </source>
</evidence>
<gene>
    <name evidence="4" type="ORF">AAF712_001965</name>
</gene>
<dbReference type="Proteomes" id="UP001437256">
    <property type="component" value="Unassembled WGS sequence"/>
</dbReference>
<keyword evidence="2" id="KW-0677">Repeat</keyword>
<reference evidence="4 5" key="1">
    <citation type="submission" date="2024-05" db="EMBL/GenBank/DDBJ databases">
        <title>A draft genome resource for the thread blight pathogen Marasmius tenuissimus strain MS-2.</title>
        <authorList>
            <person name="Yulfo-Soto G.E."/>
            <person name="Baruah I.K."/>
            <person name="Amoako-Attah I."/>
            <person name="Bukari Y."/>
            <person name="Meinhardt L.W."/>
            <person name="Bailey B.A."/>
            <person name="Cohen S.P."/>
        </authorList>
    </citation>
    <scope>NUCLEOTIDE SEQUENCE [LARGE SCALE GENOMIC DNA]</scope>
    <source>
        <strain evidence="4 5">MS-2</strain>
    </source>
</reference>
<protein>
    <submittedName>
        <fullName evidence="4">Uncharacterized protein</fullName>
    </submittedName>
</protein>
<feature type="compositionally biased region" description="Acidic residues" evidence="3">
    <location>
        <begin position="134"/>
        <end position="144"/>
    </location>
</feature>
<feature type="compositionally biased region" description="Acidic residues" evidence="3">
    <location>
        <begin position="161"/>
        <end position="175"/>
    </location>
</feature>
<evidence type="ECO:0000256" key="3">
    <source>
        <dbReference type="SAM" id="MobiDB-lite"/>
    </source>
</evidence>
<accession>A0ABR3ABQ6</accession>
<keyword evidence="5" id="KW-1185">Reference proteome</keyword>
<evidence type="ECO:0000313" key="4">
    <source>
        <dbReference type="EMBL" id="KAL0070744.1"/>
    </source>
</evidence>
<dbReference type="SUPFAM" id="SSF50978">
    <property type="entry name" value="WD40 repeat-like"/>
    <property type="match status" value="1"/>
</dbReference>